<gene>
    <name evidence="2" type="ORF">BGC33_03610</name>
</gene>
<comment type="caution">
    <text evidence="2">The sequence shown here is derived from an EMBL/GenBank/DDBJ whole genome shotgun (WGS) entry which is preliminary data.</text>
</comment>
<accession>A0A1J8P2X8</accession>
<dbReference type="EMBL" id="MIQH01000664">
    <property type="protein sequence ID" value="OJA03405.1"/>
    <property type="molecule type" value="Genomic_DNA"/>
</dbReference>
<dbReference type="InterPro" id="IPR038181">
    <property type="entry name" value="Ntox21_sf"/>
</dbReference>
<dbReference type="AlphaFoldDB" id="A0A1J8P2X8"/>
<evidence type="ECO:0000313" key="3">
    <source>
        <dbReference type="Proteomes" id="UP000182798"/>
    </source>
</evidence>
<feature type="domain" description="Novel toxin 21" evidence="1">
    <location>
        <begin position="45"/>
        <end position="107"/>
    </location>
</feature>
<dbReference type="InterPro" id="IPR028190">
    <property type="entry name" value="Ntox21"/>
</dbReference>
<evidence type="ECO:0000259" key="1">
    <source>
        <dbReference type="Pfam" id="PF15526"/>
    </source>
</evidence>
<reference evidence="3" key="1">
    <citation type="submission" date="2016-09" db="EMBL/GenBank/DDBJ databases">
        <title>Genome Sequence of Bathymodiolus thermophilus sulfur-oxidizing gill endosymbiont.</title>
        <authorList>
            <person name="Ponnudurai R."/>
            <person name="Kleiner M."/>
            <person name="Sayavedra L."/>
            <person name="Thuermer A."/>
            <person name="Felbeck H."/>
            <person name="Schlueter R."/>
            <person name="Schweder T."/>
            <person name="Markert S."/>
        </authorList>
    </citation>
    <scope>NUCLEOTIDE SEQUENCE [LARGE SCALE GENOMIC DNA]</scope>
    <source>
        <strain evidence="3">BAT/CrabSpa'14</strain>
    </source>
</reference>
<protein>
    <recommendedName>
        <fullName evidence="1">Novel toxin 21 domain-containing protein</fullName>
    </recommendedName>
</protein>
<name>A0A1J8P2X8_9GAMM</name>
<proteinExistence type="predicted"/>
<feature type="non-terminal residue" evidence="2">
    <location>
        <position position="1"/>
    </location>
</feature>
<dbReference type="Gene3D" id="3.10.380.20">
    <property type="entry name" value="Novel toxin 21 (CdiA), C-terminal domain"/>
    <property type="match status" value="1"/>
</dbReference>
<dbReference type="Pfam" id="PF15526">
    <property type="entry name" value="Ntox21"/>
    <property type="match status" value="1"/>
</dbReference>
<dbReference type="CDD" id="cd20685">
    <property type="entry name" value="CdiA-CT_Ecl_RNase-like"/>
    <property type="match status" value="1"/>
</dbReference>
<organism evidence="2 3">
    <name type="scientific">Bathymodiolus thermophilus thioautotrophic gill symbiont</name>
    <dbReference type="NCBI Taxonomy" id="2360"/>
    <lineage>
        <taxon>Bacteria</taxon>
        <taxon>Pseudomonadati</taxon>
        <taxon>Pseudomonadota</taxon>
        <taxon>Gammaproteobacteria</taxon>
        <taxon>sulfur-oxidizing symbionts</taxon>
    </lineage>
</organism>
<evidence type="ECO:0000313" key="2">
    <source>
        <dbReference type="EMBL" id="OJA03405.1"/>
    </source>
</evidence>
<dbReference type="Proteomes" id="UP000182798">
    <property type="component" value="Unassembled WGS sequence"/>
</dbReference>
<sequence>AYTIEGDFANAGISGLSAIPLLGQVTTIRKISEPFFKTAKEAATAAEKLGWKRVWGAPFGSRDQAVFKKGNKYYSRDVDGHKGGAWKEFDLKGNERNTLDENLERIGK</sequence>
<dbReference type="RefSeq" id="WP_241832146.1">
    <property type="nucleotide sequence ID" value="NZ_MIQH01000664.1"/>
</dbReference>